<comment type="similarity">
    <text evidence="3">Belongs to the peptidase S33 family.</text>
</comment>
<protein>
    <recommendedName>
        <fullName evidence="4">microsomal epoxide hydrolase</fullName>
        <ecNumber evidence="4">3.3.2.9</ecNumber>
    </recommendedName>
</protein>
<dbReference type="SUPFAM" id="SSF53474">
    <property type="entry name" value="alpha/beta-Hydrolases"/>
    <property type="match status" value="1"/>
</dbReference>
<evidence type="ECO:0000256" key="3">
    <source>
        <dbReference type="ARBA" id="ARBA00010088"/>
    </source>
</evidence>
<evidence type="ECO:0000256" key="5">
    <source>
        <dbReference type="ARBA" id="ARBA00022797"/>
    </source>
</evidence>
<dbReference type="GO" id="GO:0097176">
    <property type="term" value="P:epoxide metabolic process"/>
    <property type="evidence" value="ECO:0007669"/>
    <property type="project" value="TreeGrafter"/>
</dbReference>
<dbReference type="AlphaFoldDB" id="A0A915N6H5"/>
<sequence length="308" mass="35121">MEGNLNKYPQYLTQIEGIMIHFLHVKPPKPKAYRHIIPLILVHGWPGNVYEFYKIIPMLIDPKSHSLDFDIAFEIIAPSIPGYGFSEQPHKRGFDSIATARIFNHLMTERLGFKQYLAQGGDWGSLIVSTLGRYYSTNLIGIHINMAFISPFDSYKHFIISLIGCYKPEWVFSESEHFKNFSIKEKYLGLLEESGYMHIQATKPDTVGVGLNDSPIGLLAYILEKFSTWTNPSFQNFLSKNFFNSKYVNIPTAYAAFPYDIGGATPKELIQLNYNLTQMTIFSDGGHFAAFEMPKELANDILNFGLKF</sequence>
<dbReference type="InterPro" id="IPR016292">
    <property type="entry name" value="Epoxide_hydrolase"/>
</dbReference>
<dbReference type="InterPro" id="IPR000073">
    <property type="entry name" value="AB_hydrolase_1"/>
</dbReference>
<comment type="subcellular location">
    <subcellularLocation>
        <location evidence="2">Microsome membrane</location>
        <topology evidence="2">Single-pass membrane protein</topology>
    </subcellularLocation>
</comment>
<evidence type="ECO:0000313" key="8">
    <source>
        <dbReference type="Proteomes" id="UP000887561"/>
    </source>
</evidence>
<accession>A0A915N6H5</accession>
<evidence type="ECO:0000259" key="7">
    <source>
        <dbReference type="Pfam" id="PF00561"/>
    </source>
</evidence>
<organism evidence="8 9">
    <name type="scientific">Meloidogyne javanica</name>
    <name type="common">Root-knot nematode worm</name>
    <dbReference type="NCBI Taxonomy" id="6303"/>
    <lineage>
        <taxon>Eukaryota</taxon>
        <taxon>Metazoa</taxon>
        <taxon>Ecdysozoa</taxon>
        <taxon>Nematoda</taxon>
        <taxon>Chromadorea</taxon>
        <taxon>Rhabditida</taxon>
        <taxon>Tylenchina</taxon>
        <taxon>Tylenchomorpha</taxon>
        <taxon>Tylenchoidea</taxon>
        <taxon>Meloidogynidae</taxon>
        <taxon>Meloidogyninae</taxon>
        <taxon>Meloidogyne</taxon>
        <taxon>Meloidogyne incognita group</taxon>
    </lineage>
</organism>
<dbReference type="GO" id="GO:0033961">
    <property type="term" value="F:cis-stilbene-oxide hydrolase activity"/>
    <property type="evidence" value="ECO:0007669"/>
    <property type="project" value="UniProtKB-EC"/>
</dbReference>
<name>A0A915N6H5_MELJA</name>
<evidence type="ECO:0000256" key="1">
    <source>
        <dbReference type="ARBA" id="ARBA00000221"/>
    </source>
</evidence>
<dbReference type="PANTHER" id="PTHR21661:SF35">
    <property type="entry name" value="EPOXIDE HYDROLASE"/>
    <property type="match status" value="1"/>
</dbReference>
<keyword evidence="6" id="KW-0378">Hydrolase</keyword>
<dbReference type="Pfam" id="PF00561">
    <property type="entry name" value="Abhydrolase_1"/>
    <property type="match status" value="1"/>
</dbReference>
<dbReference type="PIRSF" id="PIRSF001112">
    <property type="entry name" value="Epoxide_hydrolase"/>
    <property type="match status" value="1"/>
</dbReference>
<keyword evidence="8" id="KW-1185">Reference proteome</keyword>
<evidence type="ECO:0000256" key="4">
    <source>
        <dbReference type="ARBA" id="ARBA00012091"/>
    </source>
</evidence>
<dbReference type="Gene3D" id="3.40.50.1820">
    <property type="entry name" value="alpha/beta hydrolase"/>
    <property type="match status" value="1"/>
</dbReference>
<reference evidence="9" key="1">
    <citation type="submission" date="2022-11" db="UniProtKB">
        <authorList>
            <consortium name="WormBaseParasite"/>
        </authorList>
    </citation>
    <scope>IDENTIFICATION</scope>
</reference>
<dbReference type="InterPro" id="IPR029058">
    <property type="entry name" value="AB_hydrolase_fold"/>
</dbReference>
<dbReference type="WBParaSite" id="scaffold7283_cov203.g11868">
    <property type="protein sequence ID" value="scaffold7283_cov203.g11868"/>
    <property type="gene ID" value="scaffold7283_cov203.g11868"/>
</dbReference>
<dbReference type="EC" id="3.3.2.9" evidence="4"/>
<dbReference type="PANTHER" id="PTHR21661">
    <property type="entry name" value="EPOXIDE HYDROLASE 1-RELATED"/>
    <property type="match status" value="1"/>
</dbReference>
<evidence type="ECO:0000313" key="9">
    <source>
        <dbReference type="WBParaSite" id="scaffold7283_cov203.g11868"/>
    </source>
</evidence>
<keyword evidence="5" id="KW-0058">Aromatic hydrocarbons catabolism</keyword>
<proteinExistence type="inferred from homology"/>
<dbReference type="InterPro" id="IPR000639">
    <property type="entry name" value="Epox_hydrolase-like"/>
</dbReference>
<comment type="catalytic activity">
    <reaction evidence="1">
        <text>1-(4-methoxyphenyl)-N-methyl-N-[(3-methyloxetan-3-yl)methyl]methanamine + H2O = 2-{[(4-methoxybenzyl)(methyl)amino]methyl}-2-methylpropane-1,3-diol</text>
        <dbReference type="Rhea" id="RHEA:55764"/>
        <dbReference type="ChEBI" id="CHEBI:15377"/>
        <dbReference type="ChEBI" id="CHEBI:139161"/>
        <dbReference type="ChEBI" id="CHEBI:139164"/>
        <dbReference type="EC" id="3.3.2.9"/>
    </reaction>
</comment>
<evidence type="ECO:0000256" key="6">
    <source>
        <dbReference type="ARBA" id="ARBA00022801"/>
    </source>
</evidence>
<feature type="domain" description="AB hydrolase-1" evidence="7">
    <location>
        <begin position="38"/>
        <end position="146"/>
    </location>
</feature>
<evidence type="ECO:0000256" key="2">
    <source>
        <dbReference type="ARBA" id="ARBA00004111"/>
    </source>
</evidence>
<dbReference type="Proteomes" id="UP000887561">
    <property type="component" value="Unplaced"/>
</dbReference>
<dbReference type="PRINTS" id="PR00412">
    <property type="entry name" value="EPOXHYDRLASE"/>
</dbReference>